<evidence type="ECO:0000313" key="1">
    <source>
        <dbReference type="EMBL" id="RWR16408.1"/>
    </source>
</evidence>
<name>A0A443J754_9RHOB</name>
<dbReference type="EMBL" id="SAUZ01000018">
    <property type="protein sequence ID" value="RWR18818.1"/>
    <property type="molecule type" value="Genomic_DNA"/>
</dbReference>
<dbReference type="RefSeq" id="WP_128209670.1">
    <property type="nucleotide sequence ID" value="NZ_JBHRSO010000024.1"/>
</dbReference>
<comment type="caution">
    <text evidence="1">The sequence shown here is derived from an EMBL/GenBank/DDBJ whole genome shotgun (WGS) entry which is preliminary data.</text>
</comment>
<dbReference type="EMBL" id="SAUZ01000044">
    <property type="protein sequence ID" value="RWR16408.1"/>
    <property type="molecule type" value="Genomic_DNA"/>
</dbReference>
<evidence type="ECO:0000313" key="2">
    <source>
        <dbReference type="EMBL" id="RWR18818.1"/>
    </source>
</evidence>
<gene>
    <name evidence="2" type="ORF">D2T30_15785</name>
    <name evidence="1" type="ORF">D2T30_21695</name>
</gene>
<dbReference type="Proteomes" id="UP000284476">
    <property type="component" value="Unassembled WGS sequence"/>
</dbReference>
<reference evidence="1 3" key="2">
    <citation type="submission" date="2019-01" db="EMBL/GenBank/DDBJ databases">
        <authorList>
            <person name="Li Y."/>
        </authorList>
    </citation>
    <scope>NUCLEOTIDE SEQUENCE [LARGE SCALE GENOMIC DNA]</scope>
    <source>
        <strain evidence="1 3">SK2B-1</strain>
    </source>
</reference>
<organism evidence="1 3">
    <name type="scientific">Paenirhodobacter populi</name>
    <dbReference type="NCBI Taxonomy" id="2306993"/>
    <lineage>
        <taxon>Bacteria</taxon>
        <taxon>Pseudomonadati</taxon>
        <taxon>Pseudomonadota</taxon>
        <taxon>Alphaproteobacteria</taxon>
        <taxon>Rhodobacterales</taxon>
        <taxon>Rhodobacter group</taxon>
        <taxon>Paenirhodobacter</taxon>
    </lineage>
</organism>
<proteinExistence type="predicted"/>
<sequence>MTPEERLDELERRLDQSETANEIMFGLLFMIVSDQRWRDVVKTPEDMAGYLRIAAGSREDQEDHIAAQILDRIAAKLADG</sequence>
<accession>A0A443J754</accession>
<dbReference type="AlphaFoldDB" id="A0A443J754"/>
<protein>
    <submittedName>
        <fullName evidence="1">Uncharacterized protein</fullName>
    </submittedName>
</protein>
<reference evidence="1 3" key="1">
    <citation type="submission" date="2019-01" db="EMBL/GenBank/DDBJ databases">
        <title>Sinorhodobacter populi sp. nov. isolated from the symptomatic bark tissue of Populus euramericana canker.</title>
        <authorList>
            <person name="Xu G."/>
        </authorList>
    </citation>
    <scope>NUCLEOTIDE SEQUENCE [LARGE SCALE GENOMIC DNA]</scope>
    <source>
        <strain evidence="1 3">SK2B-1</strain>
    </source>
</reference>
<evidence type="ECO:0000313" key="3">
    <source>
        <dbReference type="Proteomes" id="UP000284476"/>
    </source>
</evidence>